<keyword evidence="5" id="KW-0547">Nucleotide-binding</keyword>
<dbReference type="Pfam" id="PF00271">
    <property type="entry name" value="Helicase_C"/>
    <property type="match status" value="1"/>
</dbReference>
<keyword evidence="11" id="KW-0234">DNA repair</keyword>
<dbReference type="InterPro" id="IPR011545">
    <property type="entry name" value="DEAD/DEAH_box_helicase_dom"/>
</dbReference>
<dbReference type="GO" id="GO:0003677">
    <property type="term" value="F:DNA binding"/>
    <property type="evidence" value="ECO:0007669"/>
    <property type="project" value="UniProtKB-KW"/>
</dbReference>
<dbReference type="SUPFAM" id="SSF46785">
    <property type="entry name" value="Winged helix' DNA-binding domain"/>
    <property type="match status" value="1"/>
</dbReference>
<keyword evidence="7" id="KW-0378">Hydrolase</keyword>
<keyword evidence="4" id="KW-0158">Chromosome</keyword>
<dbReference type="EC" id="5.6.2.4" evidence="15"/>
<evidence type="ECO:0000256" key="8">
    <source>
        <dbReference type="ARBA" id="ARBA00022806"/>
    </source>
</evidence>
<dbReference type="InterPro" id="IPR048960">
    <property type="entry name" value="POLQ-like_helical"/>
</dbReference>
<comment type="function">
    <text evidence="17">Single-stranded 3'-5' DNA helicase that plays a key role in homology-driven double-strand break (DSB) repair. Involved in different DSB repair mechanisms that are guided by annealing of extensive stretches of complementary bases at break ends, such as microhomology-mediated end-joining (MMEJ), single-strand annealing (SSA) or synthesis-dependent strand annealing (SDSA). Possesses both DNA unwinding and annealing activities. Forms a complex with RAD51, stimulating HELQ DNA helicase activity and ability to unwing DNA. Efficiently unwinds substrates containing 3' overhangs or a D-loop. In contrast, interaction with the replication protein A (RPA/RP-A) complex inhibits DNA unwinding by HELQ but strongly stimulates DNA strand annealing. Triggers displacement of RPA from single-stranded DNA to facilitate annealing of complementary sequences.</text>
</comment>
<keyword evidence="10" id="KW-0238">DNA-binding</keyword>
<evidence type="ECO:0000256" key="12">
    <source>
        <dbReference type="ARBA" id="ARBA00023235"/>
    </source>
</evidence>
<evidence type="ECO:0000256" key="4">
    <source>
        <dbReference type="ARBA" id="ARBA00022454"/>
    </source>
</evidence>
<dbReference type="Gene3D" id="1.10.3380.20">
    <property type="match status" value="1"/>
</dbReference>
<protein>
    <recommendedName>
        <fullName evidence="18">Helicase POLQ-like</fullName>
        <ecNumber evidence="15">5.6.2.4</ecNumber>
    </recommendedName>
    <alternativeName>
        <fullName evidence="20">Mus308-like helicase</fullName>
    </alternativeName>
    <alternativeName>
        <fullName evidence="19">POLQ-like helicase</fullName>
    </alternativeName>
</protein>
<dbReference type="CDD" id="cd18026">
    <property type="entry name" value="DEXHc_POLQ-like"/>
    <property type="match status" value="1"/>
</dbReference>
<dbReference type="Pfam" id="PF14520">
    <property type="entry name" value="HHH_5"/>
    <property type="match status" value="1"/>
</dbReference>
<dbReference type="SUPFAM" id="SSF158702">
    <property type="entry name" value="Sec63 N-terminal domain-like"/>
    <property type="match status" value="1"/>
</dbReference>
<keyword evidence="8 24" id="KW-0347">Helicase</keyword>
<dbReference type="InterPro" id="IPR050474">
    <property type="entry name" value="Hel308_SKI2-like"/>
</dbReference>
<evidence type="ECO:0000256" key="5">
    <source>
        <dbReference type="ARBA" id="ARBA00022741"/>
    </source>
</evidence>
<comment type="catalytic activity">
    <reaction evidence="14">
        <text>Couples ATP hydrolysis with the unwinding of duplex DNA by translocating in the 3'-5' direction.</text>
        <dbReference type="EC" id="5.6.2.4"/>
    </reaction>
</comment>
<dbReference type="FunFam" id="3.40.50.300:FF:000813">
    <property type="entry name" value="helicase POLQ-like isoform X1"/>
    <property type="match status" value="1"/>
</dbReference>
<organism evidence="24 25">
    <name type="scientific">Elachura formosa</name>
    <name type="common">spotted wren-babbler</name>
    <dbReference type="NCBI Taxonomy" id="1463973"/>
    <lineage>
        <taxon>Eukaryota</taxon>
        <taxon>Metazoa</taxon>
        <taxon>Chordata</taxon>
        <taxon>Craniata</taxon>
        <taxon>Vertebrata</taxon>
        <taxon>Euteleostomi</taxon>
        <taxon>Archelosauria</taxon>
        <taxon>Archosauria</taxon>
        <taxon>Dinosauria</taxon>
        <taxon>Saurischia</taxon>
        <taxon>Theropoda</taxon>
        <taxon>Coelurosauria</taxon>
        <taxon>Aves</taxon>
        <taxon>Neognathae</taxon>
        <taxon>Neoaves</taxon>
        <taxon>Telluraves</taxon>
        <taxon>Australaves</taxon>
        <taxon>Passeriformes</taxon>
        <taxon>Elachuridae</taxon>
        <taxon>Elachura</taxon>
    </lineage>
</organism>
<dbReference type="CDD" id="cd18795">
    <property type="entry name" value="SF2_C_Ski2"/>
    <property type="match status" value="1"/>
</dbReference>
<evidence type="ECO:0000256" key="11">
    <source>
        <dbReference type="ARBA" id="ARBA00023204"/>
    </source>
</evidence>
<evidence type="ECO:0000256" key="7">
    <source>
        <dbReference type="ARBA" id="ARBA00022801"/>
    </source>
</evidence>
<dbReference type="GO" id="GO:0016787">
    <property type="term" value="F:hydrolase activity"/>
    <property type="evidence" value="ECO:0007669"/>
    <property type="project" value="UniProtKB-KW"/>
</dbReference>
<reference evidence="24" key="1">
    <citation type="submission" date="2019-09" db="EMBL/GenBank/DDBJ databases">
        <title>Bird 10,000 Genomes (B10K) Project - Family phase.</title>
        <authorList>
            <person name="Zhang G."/>
        </authorList>
    </citation>
    <scope>NUCLEOTIDE SEQUENCE</scope>
    <source>
        <strain evidence="24">B10K-IZCAS-20218</strain>
        <tissue evidence="24">Blood</tissue>
    </source>
</reference>
<feature type="domain" description="Helicase ATP-binding" evidence="22">
    <location>
        <begin position="308"/>
        <end position="482"/>
    </location>
</feature>
<evidence type="ECO:0000256" key="21">
    <source>
        <dbReference type="SAM" id="MobiDB-lite"/>
    </source>
</evidence>
<dbReference type="InterPro" id="IPR027417">
    <property type="entry name" value="P-loop_NTPase"/>
</dbReference>
<evidence type="ECO:0000256" key="1">
    <source>
        <dbReference type="ARBA" id="ARBA00004123"/>
    </source>
</evidence>
<evidence type="ECO:0000256" key="3">
    <source>
        <dbReference type="ARBA" id="ARBA00010140"/>
    </source>
</evidence>
<feature type="region of interest" description="Disordered" evidence="21">
    <location>
        <begin position="1"/>
        <end position="56"/>
    </location>
</feature>
<dbReference type="GO" id="GO:0006281">
    <property type="term" value="P:DNA repair"/>
    <property type="evidence" value="ECO:0007669"/>
    <property type="project" value="UniProtKB-KW"/>
</dbReference>
<evidence type="ECO:0000256" key="19">
    <source>
        <dbReference type="ARBA" id="ARBA00074990"/>
    </source>
</evidence>
<evidence type="ECO:0000259" key="22">
    <source>
        <dbReference type="PROSITE" id="PS51192"/>
    </source>
</evidence>
<evidence type="ECO:0000256" key="6">
    <source>
        <dbReference type="ARBA" id="ARBA00022763"/>
    </source>
</evidence>
<feature type="domain" description="Helicase C-terminal" evidence="23">
    <location>
        <begin position="534"/>
        <end position="718"/>
    </location>
</feature>
<dbReference type="Gene3D" id="1.10.150.20">
    <property type="entry name" value="5' to 3' exonuclease, C-terminal subdomain"/>
    <property type="match status" value="1"/>
</dbReference>
<evidence type="ECO:0000256" key="20">
    <source>
        <dbReference type="ARBA" id="ARBA00076391"/>
    </source>
</evidence>
<comment type="subcellular location">
    <subcellularLocation>
        <location evidence="2">Chromosome</location>
    </subcellularLocation>
    <subcellularLocation>
        <location evidence="1">Nucleus</location>
    </subcellularLocation>
</comment>
<evidence type="ECO:0000256" key="9">
    <source>
        <dbReference type="ARBA" id="ARBA00022840"/>
    </source>
</evidence>
<evidence type="ECO:0000256" key="2">
    <source>
        <dbReference type="ARBA" id="ARBA00004286"/>
    </source>
</evidence>
<dbReference type="Pfam" id="PF00270">
    <property type="entry name" value="DEAD"/>
    <property type="match status" value="1"/>
</dbReference>
<evidence type="ECO:0000256" key="17">
    <source>
        <dbReference type="ARBA" id="ARBA00053573"/>
    </source>
</evidence>
<dbReference type="PROSITE" id="PS51194">
    <property type="entry name" value="HELICASE_CTER"/>
    <property type="match status" value="1"/>
</dbReference>
<feature type="non-terminal residue" evidence="24">
    <location>
        <position position="1"/>
    </location>
</feature>
<evidence type="ECO:0000313" key="24">
    <source>
        <dbReference type="EMBL" id="NXD28919.1"/>
    </source>
</evidence>
<comment type="similarity">
    <text evidence="3">Belongs to the helicase family. SKI2 subfamily.</text>
</comment>
<dbReference type="PANTHER" id="PTHR47961">
    <property type="entry name" value="DNA POLYMERASE THETA, PUTATIVE (AFU_ORTHOLOGUE AFUA_1G05260)-RELATED"/>
    <property type="match status" value="1"/>
</dbReference>
<dbReference type="FunFam" id="3.40.50.300:FF:001293">
    <property type="entry name" value="helicase POLQ-like isoform X5"/>
    <property type="match status" value="1"/>
</dbReference>
<evidence type="ECO:0000256" key="13">
    <source>
        <dbReference type="ARBA" id="ARBA00023242"/>
    </source>
</evidence>
<dbReference type="OrthoDB" id="2320933at2759"/>
<keyword evidence="9" id="KW-0067">ATP-binding</keyword>
<feature type="non-terminal residue" evidence="24">
    <location>
        <position position="1054"/>
    </location>
</feature>
<dbReference type="InterPro" id="IPR014001">
    <property type="entry name" value="Helicase_ATP-bd"/>
</dbReference>
<dbReference type="Pfam" id="PF21099">
    <property type="entry name" value="POLQ_helical"/>
    <property type="match status" value="1"/>
</dbReference>
<dbReference type="Gene3D" id="3.40.50.300">
    <property type="entry name" value="P-loop containing nucleotide triphosphate hydrolases"/>
    <property type="match status" value="2"/>
</dbReference>
<dbReference type="InterPro" id="IPR046931">
    <property type="entry name" value="HTH_61"/>
</dbReference>
<dbReference type="GO" id="GO:0005694">
    <property type="term" value="C:chromosome"/>
    <property type="evidence" value="ECO:0007669"/>
    <property type="project" value="UniProtKB-SubCell"/>
</dbReference>
<evidence type="ECO:0000313" key="25">
    <source>
        <dbReference type="Proteomes" id="UP000623542"/>
    </source>
</evidence>
<dbReference type="Proteomes" id="UP000623542">
    <property type="component" value="Unassembled WGS sequence"/>
</dbReference>
<evidence type="ECO:0000256" key="18">
    <source>
        <dbReference type="ARBA" id="ARBA00069099"/>
    </source>
</evidence>
<dbReference type="FunFam" id="1.10.150.20:FF:000058">
    <property type="entry name" value="Helicase, POLQ like"/>
    <property type="match status" value="1"/>
</dbReference>
<comment type="caution">
    <text evidence="24">The sequence shown here is derived from an EMBL/GenBank/DDBJ whole genome shotgun (WGS) entry which is preliminary data.</text>
</comment>
<dbReference type="GO" id="GO:0005634">
    <property type="term" value="C:nucleus"/>
    <property type="evidence" value="ECO:0007669"/>
    <property type="project" value="UniProtKB-SubCell"/>
</dbReference>
<dbReference type="PROSITE" id="PS51192">
    <property type="entry name" value="HELICASE_ATP_BIND_1"/>
    <property type="match status" value="1"/>
</dbReference>
<gene>
    <name evidence="24" type="primary">Helq</name>
    <name evidence="24" type="ORF">ELAFOR_R00825</name>
</gene>
<dbReference type="SMART" id="SM00487">
    <property type="entry name" value="DEXDc"/>
    <property type="match status" value="1"/>
</dbReference>
<evidence type="ECO:0000256" key="16">
    <source>
        <dbReference type="ARBA" id="ARBA00048988"/>
    </source>
</evidence>
<dbReference type="InterPro" id="IPR001650">
    <property type="entry name" value="Helicase_C-like"/>
</dbReference>
<evidence type="ECO:0000259" key="23">
    <source>
        <dbReference type="PROSITE" id="PS51194"/>
    </source>
</evidence>
<keyword evidence="6" id="KW-0227">DNA damage</keyword>
<dbReference type="GO" id="GO:0043138">
    <property type="term" value="F:3'-5' DNA helicase activity"/>
    <property type="evidence" value="ECO:0007669"/>
    <property type="project" value="UniProtKB-EC"/>
</dbReference>
<dbReference type="Pfam" id="PF20470">
    <property type="entry name" value="HTH_61"/>
    <property type="match status" value="1"/>
</dbReference>
<dbReference type="InterPro" id="IPR036390">
    <property type="entry name" value="WH_DNA-bd_sf"/>
</dbReference>
<keyword evidence="12" id="KW-0413">Isomerase</keyword>
<proteinExistence type="inferred from homology"/>
<keyword evidence="25" id="KW-1185">Reference proteome</keyword>
<evidence type="ECO:0000256" key="10">
    <source>
        <dbReference type="ARBA" id="ARBA00023125"/>
    </source>
</evidence>
<dbReference type="SMART" id="SM00490">
    <property type="entry name" value="HELICc"/>
    <property type="match status" value="1"/>
</dbReference>
<evidence type="ECO:0000256" key="15">
    <source>
        <dbReference type="ARBA" id="ARBA00034808"/>
    </source>
</evidence>
<name>A0A851ULG3_9PASS</name>
<comment type="catalytic activity">
    <reaction evidence="16">
        <text>ATP + H2O = ADP + phosphate + H(+)</text>
        <dbReference type="Rhea" id="RHEA:13065"/>
        <dbReference type="ChEBI" id="CHEBI:15377"/>
        <dbReference type="ChEBI" id="CHEBI:15378"/>
        <dbReference type="ChEBI" id="CHEBI:30616"/>
        <dbReference type="ChEBI" id="CHEBI:43474"/>
        <dbReference type="ChEBI" id="CHEBI:456216"/>
        <dbReference type="EC" id="5.6.2.4"/>
    </reaction>
</comment>
<dbReference type="PANTHER" id="PTHR47961:SF12">
    <property type="entry name" value="HELICASE POLQ-LIKE"/>
    <property type="match status" value="1"/>
</dbReference>
<dbReference type="FunFam" id="1.10.3380.20:FF:000002">
    <property type="entry name" value="helicase POLQ-like isoform X1"/>
    <property type="match status" value="1"/>
</dbReference>
<sequence>MAEPRLAVRRKSRSGSERKRSRAAVQPIAASSPVARKRTSFRGEGDPVRAGGECINDSDEDMFGDYDSFCGNESLMAQVDDIEHKYLQDINKDVEAAGEIVLGNLLVGVHKKDQDNFSASDNVVVFKSDQEGACQMPDNDPANGKQELTESILDDLPSSQLLYLEKMEEVSSALRTSPISKGRDECVNSSSDRIMDPSSFCAGAEHRNRPTDSSSHSNCVLFKTESLKDHLKSAMAGNARAQTLQVSKTKQLKEAVLSEEIFVARKTIESSAVDIGPFYGLPSKVKDLFRQLRGIETLYEWQHDCLMLESLQQRKNLIYSLPTSGGKTLVAEILILQELLCRQKDVLMILPYVAIVQEKVWVRGLSSFGIELDFLVEEYAGSKGRFPPIKRRVKKSLYIATIEKGHTLVNSLIETERINDLGLVVVDELHMLGEGSRGAILEITLAKILYTSKKTQIIGMSATLNNVGDLQKFLQAEYYTNNFRPVELKEYIKIRDTIYAVDSNTENGFAFSRLLNFKYSSNLEKADPDHVIALVTEVIPKYSCLIFCPTKKSCENVATMVCKYLKKEFRAHRETEKQDLIKNLKSIGNGIVCPVLKQTIPFGIAYHHSGLTNDERKSIEEAYSSGVLCLLACTATLAAGVNLPARRVILRAPYVGNDFLKKNQYKQMIGRAGRAGIDSAGESILIVQEKDKHLVQDLVHSPLENCFSNLLVELTKGMQSLLLSLVGLKIAVTREEVDNFMCCTLLGVQQQLLSKEKSLSEVIKDGLEDLIEKGLLKGRISEKDHNSKSTLTITPLGKATYKGSIDLAYCNLLYRELKKGLEGLVLESNLHLLYLSTPYDMTYTCSPDWMIYLRQFNQLSAAEQKVADIVGVPESFITKKASGQAIRKNVDYAVVNRLYLAFVLYTLLKETNIWSVSEKFSMSRGYVQNLLSSAASFTSCLLHFCEELEEFWVYKALLAELTKQLTYCVKTELIPLMEVAGVQEARAKQLYNAGYKTLAHLANANPETLVRMIEHLSRRQAKQIISSAKMLLSEKAEALQEEVEELLKVPTDIP</sequence>
<evidence type="ECO:0000256" key="14">
    <source>
        <dbReference type="ARBA" id="ARBA00034617"/>
    </source>
</evidence>
<dbReference type="AlphaFoldDB" id="A0A851ULG3"/>
<dbReference type="GO" id="GO:0005524">
    <property type="term" value="F:ATP binding"/>
    <property type="evidence" value="ECO:0007669"/>
    <property type="project" value="UniProtKB-KW"/>
</dbReference>
<accession>A0A851ULG3</accession>
<dbReference type="EMBL" id="WBNG01000859">
    <property type="protein sequence ID" value="NXD28919.1"/>
    <property type="molecule type" value="Genomic_DNA"/>
</dbReference>
<keyword evidence="13" id="KW-0539">Nucleus</keyword>
<dbReference type="SUPFAM" id="SSF52540">
    <property type="entry name" value="P-loop containing nucleoside triphosphate hydrolases"/>
    <property type="match status" value="1"/>
</dbReference>